<accession>A0A645FK94</accession>
<reference evidence="7" key="1">
    <citation type="submission" date="2019-08" db="EMBL/GenBank/DDBJ databases">
        <authorList>
            <person name="Kucharzyk K."/>
            <person name="Murdoch R.W."/>
            <person name="Higgins S."/>
            <person name="Loffler F."/>
        </authorList>
    </citation>
    <scope>NUCLEOTIDE SEQUENCE</scope>
</reference>
<protein>
    <recommendedName>
        <fullName evidence="8">Biopolymer transporter ExbD</fullName>
    </recommendedName>
</protein>
<evidence type="ECO:0008006" key="8">
    <source>
        <dbReference type="Google" id="ProtNLM"/>
    </source>
</evidence>
<keyword evidence="5 6" id="KW-0472">Membrane</keyword>
<dbReference type="GO" id="GO:0005886">
    <property type="term" value="C:plasma membrane"/>
    <property type="evidence" value="ECO:0007669"/>
    <property type="project" value="UniProtKB-SubCell"/>
</dbReference>
<dbReference type="Pfam" id="PF02472">
    <property type="entry name" value="ExbD"/>
    <property type="match status" value="1"/>
</dbReference>
<dbReference type="GO" id="GO:0022857">
    <property type="term" value="F:transmembrane transporter activity"/>
    <property type="evidence" value="ECO:0007669"/>
    <property type="project" value="InterPro"/>
</dbReference>
<name>A0A645FK94_9ZZZZ</name>
<evidence type="ECO:0000256" key="1">
    <source>
        <dbReference type="ARBA" id="ARBA00004162"/>
    </source>
</evidence>
<evidence type="ECO:0000256" key="6">
    <source>
        <dbReference type="SAM" id="Phobius"/>
    </source>
</evidence>
<gene>
    <name evidence="7" type="ORF">SDC9_162147</name>
</gene>
<feature type="transmembrane region" description="Helical" evidence="6">
    <location>
        <begin position="20"/>
        <end position="37"/>
    </location>
</feature>
<comment type="subcellular location">
    <subcellularLocation>
        <location evidence="1">Cell membrane</location>
        <topology evidence="1">Single-pass membrane protein</topology>
    </subcellularLocation>
</comment>
<dbReference type="EMBL" id="VSSQ01061493">
    <property type="protein sequence ID" value="MPN14818.1"/>
    <property type="molecule type" value="Genomic_DNA"/>
</dbReference>
<evidence type="ECO:0000256" key="5">
    <source>
        <dbReference type="ARBA" id="ARBA00023136"/>
    </source>
</evidence>
<evidence type="ECO:0000256" key="3">
    <source>
        <dbReference type="ARBA" id="ARBA00022692"/>
    </source>
</evidence>
<dbReference type="AlphaFoldDB" id="A0A645FK94"/>
<evidence type="ECO:0000313" key="7">
    <source>
        <dbReference type="EMBL" id="MPN14818.1"/>
    </source>
</evidence>
<keyword evidence="4 6" id="KW-1133">Transmembrane helix</keyword>
<dbReference type="InterPro" id="IPR003400">
    <property type="entry name" value="ExbD"/>
</dbReference>
<comment type="caution">
    <text evidence="7">The sequence shown here is derived from an EMBL/GenBank/DDBJ whole genome shotgun (WGS) entry which is preliminary data.</text>
</comment>
<keyword evidence="2" id="KW-1003">Cell membrane</keyword>
<evidence type="ECO:0000256" key="2">
    <source>
        <dbReference type="ARBA" id="ARBA00022475"/>
    </source>
</evidence>
<organism evidence="7">
    <name type="scientific">bioreactor metagenome</name>
    <dbReference type="NCBI Taxonomy" id="1076179"/>
    <lineage>
        <taxon>unclassified sequences</taxon>
        <taxon>metagenomes</taxon>
        <taxon>ecological metagenomes</taxon>
    </lineage>
</organism>
<keyword evidence="3 6" id="KW-0812">Transmembrane</keyword>
<sequence>MGKFSKSGGREMPELNTASMPDLVFAILFFFMVTTTMRSETLMVRLKLPQASEVQKLEKKSLVTYINLGPAMDAKYGTGTQMQLNDKFAQVEDIQDYIAQEKSSLNEADQQLMTVSIKADEDTRMRYISDVKQALRKAYALKISYSARKAENLFECLEIKKTGSRW</sequence>
<evidence type="ECO:0000256" key="4">
    <source>
        <dbReference type="ARBA" id="ARBA00022989"/>
    </source>
</evidence>
<proteinExistence type="predicted"/>
<dbReference type="PANTHER" id="PTHR30558:SF3">
    <property type="entry name" value="BIOPOLYMER TRANSPORT PROTEIN EXBD-RELATED"/>
    <property type="match status" value="1"/>
</dbReference>
<dbReference type="PANTHER" id="PTHR30558">
    <property type="entry name" value="EXBD MEMBRANE COMPONENT OF PMF-DRIVEN MACROMOLECULE IMPORT SYSTEM"/>
    <property type="match status" value="1"/>
</dbReference>